<dbReference type="SMART" id="SM00388">
    <property type="entry name" value="HisKA"/>
    <property type="match status" value="1"/>
</dbReference>
<keyword evidence="3 4" id="KW-0597">Phosphoprotein</keyword>
<dbReference type="RefSeq" id="WP_248343899.1">
    <property type="nucleotide sequence ID" value="NZ_AP025592.1"/>
</dbReference>
<dbReference type="EC" id="2.7.13.3" evidence="2"/>
<dbReference type="SUPFAM" id="SSF55785">
    <property type="entry name" value="PYP-like sensor domain (PAS domain)"/>
    <property type="match status" value="1"/>
</dbReference>
<dbReference type="InterPro" id="IPR013656">
    <property type="entry name" value="PAS_4"/>
</dbReference>
<evidence type="ECO:0000259" key="7">
    <source>
        <dbReference type="PROSITE" id="PS50112"/>
    </source>
</evidence>
<dbReference type="Pfam" id="PF10114">
    <property type="entry name" value="PocR"/>
    <property type="match status" value="1"/>
</dbReference>
<dbReference type="InterPro" id="IPR036890">
    <property type="entry name" value="HATPase_C_sf"/>
</dbReference>
<organism evidence="9 10">
    <name type="scientific">Anaeromyxobacter paludicola</name>
    <dbReference type="NCBI Taxonomy" id="2918171"/>
    <lineage>
        <taxon>Bacteria</taxon>
        <taxon>Pseudomonadati</taxon>
        <taxon>Myxococcota</taxon>
        <taxon>Myxococcia</taxon>
        <taxon>Myxococcales</taxon>
        <taxon>Cystobacterineae</taxon>
        <taxon>Anaeromyxobacteraceae</taxon>
        <taxon>Anaeromyxobacter</taxon>
    </lineage>
</organism>
<proteinExistence type="predicted"/>
<evidence type="ECO:0000313" key="10">
    <source>
        <dbReference type="Proteomes" id="UP001162734"/>
    </source>
</evidence>
<dbReference type="InterPro" id="IPR000014">
    <property type="entry name" value="PAS"/>
</dbReference>
<evidence type="ECO:0000259" key="8">
    <source>
        <dbReference type="PROSITE" id="PS50113"/>
    </source>
</evidence>
<dbReference type="Gene3D" id="3.30.450.20">
    <property type="entry name" value="PAS domain"/>
    <property type="match status" value="1"/>
</dbReference>
<dbReference type="Gene3D" id="3.40.50.2300">
    <property type="match status" value="1"/>
</dbReference>
<dbReference type="Pfam" id="PF02518">
    <property type="entry name" value="HATPase_c"/>
    <property type="match status" value="1"/>
</dbReference>
<dbReference type="Proteomes" id="UP001162734">
    <property type="component" value="Chromosome"/>
</dbReference>
<dbReference type="PROSITE" id="PS50110">
    <property type="entry name" value="RESPONSE_REGULATORY"/>
    <property type="match status" value="1"/>
</dbReference>
<dbReference type="InterPro" id="IPR004358">
    <property type="entry name" value="Sig_transdc_His_kin-like_C"/>
</dbReference>
<dbReference type="Pfam" id="PF08448">
    <property type="entry name" value="PAS_4"/>
    <property type="match status" value="1"/>
</dbReference>
<evidence type="ECO:0000256" key="1">
    <source>
        <dbReference type="ARBA" id="ARBA00000085"/>
    </source>
</evidence>
<feature type="domain" description="PAS" evidence="7">
    <location>
        <begin position="181"/>
        <end position="251"/>
    </location>
</feature>
<evidence type="ECO:0000256" key="4">
    <source>
        <dbReference type="PROSITE-ProRule" id="PRU00169"/>
    </source>
</evidence>
<comment type="catalytic activity">
    <reaction evidence="1">
        <text>ATP + protein L-histidine = ADP + protein N-phospho-L-histidine.</text>
        <dbReference type="EC" id="2.7.13.3"/>
    </reaction>
</comment>
<feature type="domain" description="PAC" evidence="8">
    <location>
        <begin position="254"/>
        <end position="305"/>
    </location>
</feature>
<dbReference type="Pfam" id="PF00072">
    <property type="entry name" value="Response_reg"/>
    <property type="match status" value="1"/>
</dbReference>
<evidence type="ECO:0000256" key="2">
    <source>
        <dbReference type="ARBA" id="ARBA00012438"/>
    </source>
</evidence>
<dbReference type="SUPFAM" id="SSF47384">
    <property type="entry name" value="Homodimeric domain of signal transducing histidine kinase"/>
    <property type="match status" value="1"/>
</dbReference>
<dbReference type="InterPro" id="IPR003661">
    <property type="entry name" value="HisK_dim/P_dom"/>
</dbReference>
<dbReference type="InterPro" id="IPR036097">
    <property type="entry name" value="HisK_dim/P_sf"/>
</dbReference>
<dbReference type="Gene3D" id="1.10.287.130">
    <property type="match status" value="1"/>
</dbReference>
<dbReference type="SMART" id="SM00387">
    <property type="entry name" value="HATPase_c"/>
    <property type="match status" value="1"/>
</dbReference>
<dbReference type="NCBIfam" id="TIGR00229">
    <property type="entry name" value="sensory_box"/>
    <property type="match status" value="1"/>
</dbReference>
<dbReference type="PRINTS" id="PR00344">
    <property type="entry name" value="BCTRLSENSOR"/>
</dbReference>
<dbReference type="PANTHER" id="PTHR43065:SF42">
    <property type="entry name" value="TWO-COMPONENT SENSOR PPRA"/>
    <property type="match status" value="1"/>
</dbReference>
<dbReference type="InterPro" id="IPR011006">
    <property type="entry name" value="CheY-like_superfamily"/>
</dbReference>
<dbReference type="SUPFAM" id="SSF55874">
    <property type="entry name" value="ATPase domain of HSP90 chaperone/DNA topoisomerase II/histidine kinase"/>
    <property type="match status" value="1"/>
</dbReference>
<evidence type="ECO:0000256" key="3">
    <source>
        <dbReference type="ARBA" id="ARBA00022553"/>
    </source>
</evidence>
<dbReference type="CDD" id="cd00082">
    <property type="entry name" value="HisKA"/>
    <property type="match status" value="1"/>
</dbReference>
<dbReference type="PROSITE" id="PS50113">
    <property type="entry name" value="PAC"/>
    <property type="match status" value="1"/>
</dbReference>
<dbReference type="Pfam" id="PF00512">
    <property type="entry name" value="HisKA"/>
    <property type="match status" value="1"/>
</dbReference>
<reference evidence="10" key="1">
    <citation type="journal article" date="2022" name="Int. J. Syst. Evol. Microbiol.">
        <title>Anaeromyxobacter oryzae sp. nov., Anaeromyxobacter diazotrophicus sp. nov. and Anaeromyxobacter paludicola sp. nov., isolated from paddy soils.</title>
        <authorList>
            <person name="Itoh H."/>
            <person name="Xu Z."/>
            <person name="Mise K."/>
            <person name="Masuda Y."/>
            <person name="Ushijima N."/>
            <person name="Hayakawa C."/>
            <person name="Shiratori Y."/>
            <person name="Senoo K."/>
        </authorList>
    </citation>
    <scope>NUCLEOTIDE SEQUENCE [LARGE SCALE GENOMIC DNA]</scope>
    <source>
        <strain evidence="10">Red630</strain>
    </source>
</reference>
<dbReference type="InterPro" id="IPR018771">
    <property type="entry name" value="PocR_dom"/>
</dbReference>
<dbReference type="SUPFAM" id="SSF52172">
    <property type="entry name" value="CheY-like"/>
    <property type="match status" value="1"/>
</dbReference>
<accession>A0ABN6N2K8</accession>
<evidence type="ECO:0000313" key="9">
    <source>
        <dbReference type="EMBL" id="BDG07296.1"/>
    </source>
</evidence>
<dbReference type="InterPro" id="IPR000700">
    <property type="entry name" value="PAS-assoc_C"/>
</dbReference>
<dbReference type="InterPro" id="IPR003594">
    <property type="entry name" value="HATPase_dom"/>
</dbReference>
<evidence type="ECO:0000259" key="5">
    <source>
        <dbReference type="PROSITE" id="PS50109"/>
    </source>
</evidence>
<dbReference type="SMART" id="SM00448">
    <property type="entry name" value="REC"/>
    <property type="match status" value="1"/>
</dbReference>
<dbReference type="PROSITE" id="PS50109">
    <property type="entry name" value="HIS_KIN"/>
    <property type="match status" value="1"/>
</dbReference>
<dbReference type="EMBL" id="AP025592">
    <property type="protein sequence ID" value="BDG07296.1"/>
    <property type="molecule type" value="Genomic_DNA"/>
</dbReference>
<dbReference type="Gene3D" id="3.30.565.10">
    <property type="entry name" value="Histidine kinase-like ATPase, C-terminal domain"/>
    <property type="match status" value="1"/>
</dbReference>
<feature type="domain" description="Histidine kinase" evidence="5">
    <location>
        <begin position="318"/>
        <end position="541"/>
    </location>
</feature>
<keyword evidence="10" id="KW-1185">Reference proteome</keyword>
<dbReference type="CDD" id="cd00130">
    <property type="entry name" value="PAS"/>
    <property type="match status" value="1"/>
</dbReference>
<dbReference type="InterPro" id="IPR035965">
    <property type="entry name" value="PAS-like_dom_sf"/>
</dbReference>
<evidence type="ECO:0000259" key="6">
    <source>
        <dbReference type="PROSITE" id="PS50110"/>
    </source>
</evidence>
<dbReference type="PROSITE" id="PS50112">
    <property type="entry name" value="PAS"/>
    <property type="match status" value="1"/>
</dbReference>
<dbReference type="InterPro" id="IPR001789">
    <property type="entry name" value="Sig_transdc_resp-reg_receiver"/>
</dbReference>
<dbReference type="SMART" id="SM00091">
    <property type="entry name" value="PAS"/>
    <property type="match status" value="1"/>
</dbReference>
<feature type="modified residue" description="4-aspartylphosphate" evidence="4">
    <location>
        <position position="611"/>
    </location>
</feature>
<feature type="domain" description="Response regulatory" evidence="6">
    <location>
        <begin position="561"/>
        <end position="676"/>
    </location>
</feature>
<gene>
    <name evidence="9" type="ORF">AMPC_04090</name>
</gene>
<sequence length="681" mass="73683">MRFSDLVDTAAMQRLCDGFSAITHTTTVLMDLDGTWLAASRSRHLCAGFHRMAPPTAARCRESDAHLARRLDGGEPYAIHTCQNGLVDVAVPIVVGGRRLANFYAGQFFLEPPDRAAFAAQARAFGFDVDAYLAALDEVPIIPRERVPAIMSFFADLARFAGEMGLARRSEQEASRSMAASEALLRTLTDASPDAVFLKDRDGRWLFANPAALALLGRRPDEVLGRTDFEIFGPAEAVAIQALDREVMERGEPRVVEEELRTPRGPRVFLTHKGPYRDLEGVVAGVVGNATDITERQRLEEQLRQAQRLESIGRLAGGVAHDFNNLLTVILGCTEAMRADARAGRPMLEEDLDQIQQAGDRARDLTRQLLAFARKQVIAPVCMDLNAAVTGAERLLARVLGEDIQLTVATADQPAPARCDPGQLEQVIMNLAVNARDAMPRGGSLTLETASDVRLPEDLARPGDPAHAWVRLRVSDTGCGMPPDVKSRLFEPFFTTKGRGQGTGLGLATVHGIVSQGGGRIRVESEPGRGSRFEIYLPRAEEPLGEAASPPEAGASRGTESLLLIEDDSQVRAVTARVLRSAGYEVTVAANAAEARAAFQQSERLDLVVSDVVMPGIDGKALVEELRGTRPGLRALFLSGYAEDVIAHRGVLEPGVEFLAKPFTAAALTARVRSLLDRDRA</sequence>
<name>A0ABN6N2K8_9BACT</name>
<protein>
    <recommendedName>
        <fullName evidence="2">histidine kinase</fullName>
        <ecNumber evidence="2">2.7.13.3</ecNumber>
    </recommendedName>
</protein>
<dbReference type="InterPro" id="IPR005467">
    <property type="entry name" value="His_kinase_dom"/>
</dbReference>
<dbReference type="PANTHER" id="PTHR43065">
    <property type="entry name" value="SENSOR HISTIDINE KINASE"/>
    <property type="match status" value="1"/>
</dbReference>